<dbReference type="InterPro" id="IPR028343">
    <property type="entry name" value="FBPtase"/>
</dbReference>
<protein>
    <recommendedName>
        <fullName evidence="3">fructose-bisphosphatase</fullName>
        <ecNumber evidence="3">3.1.3.11</ecNumber>
    </recommendedName>
</protein>
<proteinExistence type="inferred from homology"/>
<feature type="domain" description="Fructose-1-6-bisphosphatase class I N-terminal" evidence="10">
    <location>
        <begin position="18"/>
        <end position="171"/>
    </location>
</feature>
<dbReference type="PIRSF" id="PIRSF500210">
    <property type="entry name" value="FBPtase"/>
    <property type="match status" value="1"/>
</dbReference>
<dbReference type="Gene3D" id="3.40.190.80">
    <property type="match status" value="1"/>
</dbReference>
<comment type="pathway">
    <text evidence="9">Carbohydrate biosynthesis.</text>
</comment>
<evidence type="ECO:0000313" key="13">
    <source>
        <dbReference type="Proteomes" id="UP000247409"/>
    </source>
</evidence>
<evidence type="ECO:0000256" key="3">
    <source>
        <dbReference type="ARBA" id="ARBA00013093"/>
    </source>
</evidence>
<dbReference type="SUPFAM" id="SSF56655">
    <property type="entry name" value="Carbohydrate phosphatase"/>
    <property type="match status" value="1"/>
</dbReference>
<dbReference type="EMBL" id="NBIV01000135">
    <property type="protein sequence ID" value="PXF43154.1"/>
    <property type="molecule type" value="Genomic_DNA"/>
</dbReference>
<comment type="caution">
    <text evidence="12">The sequence shown here is derived from an EMBL/GenBank/DDBJ whole genome shotgun (WGS) entry which is preliminary data.</text>
</comment>
<dbReference type="Pfam" id="PF18913">
    <property type="entry name" value="FBPase_C"/>
    <property type="match status" value="1"/>
</dbReference>
<evidence type="ECO:0000259" key="10">
    <source>
        <dbReference type="Pfam" id="PF00316"/>
    </source>
</evidence>
<keyword evidence="6" id="KW-0378">Hydrolase</keyword>
<dbReference type="GO" id="GO:0042132">
    <property type="term" value="F:fructose 1,6-bisphosphate 1-phosphatase activity"/>
    <property type="evidence" value="ECO:0007669"/>
    <property type="project" value="UniProtKB-EC"/>
</dbReference>
<evidence type="ECO:0000256" key="2">
    <source>
        <dbReference type="ARBA" id="ARBA00010941"/>
    </source>
</evidence>
<dbReference type="InterPro" id="IPR044015">
    <property type="entry name" value="FBPase_C_dom"/>
</dbReference>
<keyword evidence="4" id="KW-0963">Cytoplasm</keyword>
<dbReference type="PANTHER" id="PTHR11556:SF35">
    <property type="entry name" value="SEDOHEPTULOSE-1,7-BISPHOSPHATASE, CHLOROPLASTIC"/>
    <property type="match status" value="1"/>
</dbReference>
<dbReference type="EC" id="3.1.3.11" evidence="3"/>
<evidence type="ECO:0000256" key="1">
    <source>
        <dbReference type="ARBA" id="ARBA00001273"/>
    </source>
</evidence>
<feature type="domain" description="Fructose-1-6-bisphosphatase class 1 C-terminal" evidence="11">
    <location>
        <begin position="185"/>
        <end position="306"/>
    </location>
</feature>
<comment type="similarity">
    <text evidence="2">Belongs to the FBPase class 1 family.</text>
</comment>
<keyword evidence="5" id="KW-0479">Metal-binding</keyword>
<dbReference type="GO" id="GO:0005986">
    <property type="term" value="P:sucrose biosynthetic process"/>
    <property type="evidence" value="ECO:0007669"/>
    <property type="project" value="TreeGrafter"/>
</dbReference>
<dbReference type="HAMAP" id="MF_01855">
    <property type="entry name" value="FBPase_class1"/>
    <property type="match status" value="1"/>
</dbReference>
<dbReference type="PANTHER" id="PTHR11556">
    <property type="entry name" value="FRUCTOSE-1,6-BISPHOSPHATASE-RELATED"/>
    <property type="match status" value="1"/>
</dbReference>
<evidence type="ECO:0000256" key="6">
    <source>
        <dbReference type="ARBA" id="ARBA00022801"/>
    </source>
</evidence>
<dbReference type="AlphaFoldDB" id="A0A2V3IM47"/>
<dbReference type="InterPro" id="IPR023079">
    <property type="entry name" value="SBPase"/>
</dbReference>
<reference evidence="12 13" key="1">
    <citation type="journal article" date="2018" name="Mol. Biol. Evol.">
        <title>Analysis of the draft genome of the red seaweed Gracilariopsis chorda provides insights into genome size evolution in Rhodophyta.</title>
        <authorList>
            <person name="Lee J."/>
            <person name="Yang E.C."/>
            <person name="Graf L."/>
            <person name="Yang J.H."/>
            <person name="Qiu H."/>
            <person name="Zel Zion U."/>
            <person name="Chan C.X."/>
            <person name="Stephens T.G."/>
            <person name="Weber A.P.M."/>
            <person name="Boo G.H."/>
            <person name="Boo S.M."/>
            <person name="Kim K.M."/>
            <person name="Shin Y."/>
            <person name="Jung M."/>
            <person name="Lee S.J."/>
            <person name="Yim H.S."/>
            <person name="Lee J.H."/>
            <person name="Bhattacharya D."/>
            <person name="Yoon H.S."/>
        </authorList>
    </citation>
    <scope>NUCLEOTIDE SEQUENCE [LARGE SCALE GENOMIC DNA]</scope>
    <source>
        <strain evidence="12 13">SKKU-2015</strain>
        <tissue evidence="12">Whole body</tissue>
    </source>
</reference>
<evidence type="ECO:0000256" key="7">
    <source>
        <dbReference type="ARBA" id="ARBA00022842"/>
    </source>
</evidence>
<keyword evidence="7" id="KW-0460">Magnesium</keyword>
<evidence type="ECO:0000256" key="5">
    <source>
        <dbReference type="ARBA" id="ARBA00022723"/>
    </source>
</evidence>
<dbReference type="GO" id="GO:0006094">
    <property type="term" value="P:gluconeogenesis"/>
    <property type="evidence" value="ECO:0007669"/>
    <property type="project" value="TreeGrafter"/>
</dbReference>
<name>A0A2V3IM47_9FLOR</name>
<organism evidence="12 13">
    <name type="scientific">Gracilariopsis chorda</name>
    <dbReference type="NCBI Taxonomy" id="448386"/>
    <lineage>
        <taxon>Eukaryota</taxon>
        <taxon>Rhodophyta</taxon>
        <taxon>Florideophyceae</taxon>
        <taxon>Rhodymeniophycidae</taxon>
        <taxon>Gracilariales</taxon>
        <taxon>Gracilariaceae</taxon>
        <taxon>Gracilariopsis</taxon>
    </lineage>
</organism>
<dbReference type="GO" id="GO:0030388">
    <property type="term" value="P:fructose 1,6-bisphosphate metabolic process"/>
    <property type="evidence" value="ECO:0007669"/>
    <property type="project" value="TreeGrafter"/>
</dbReference>
<dbReference type="OrthoDB" id="10256725at2759"/>
<dbReference type="GO" id="GO:0046872">
    <property type="term" value="F:metal ion binding"/>
    <property type="evidence" value="ECO:0007669"/>
    <property type="project" value="UniProtKB-KW"/>
</dbReference>
<evidence type="ECO:0000259" key="11">
    <source>
        <dbReference type="Pfam" id="PF18913"/>
    </source>
</evidence>
<dbReference type="GO" id="GO:0006002">
    <property type="term" value="P:fructose 6-phosphate metabolic process"/>
    <property type="evidence" value="ECO:0007669"/>
    <property type="project" value="TreeGrafter"/>
</dbReference>
<sequence>MAAQLAPSLSDKLATLSDQPLVAVLTAIADASASIAHLLRENSQATEKTASTNAFGDQQLQIDVQADNIIMSALENTKQVAVASSEETPIEKTLSENGLYTVAFDPLDGSSIIGSNFAVGSIFGVWPGKHLIGVSGRDLSSSVAVVYGPQATMFVAASGFGNCVQHFTLLDNVWRHTKHIEHIHEGKLFAPANLRCAQDNLGYKQLIEYYMSNRYTLRYTGGMVPDVTQILVKGNGIFVSPVSVLAPAKLRLAYEALPMAHLIKSAGGRCSDGSSDLLDLSVQECEQRTAVCLGSTEEVLRFEKMCSTTNGQ</sequence>
<evidence type="ECO:0000256" key="4">
    <source>
        <dbReference type="ARBA" id="ARBA00022490"/>
    </source>
</evidence>
<evidence type="ECO:0000256" key="8">
    <source>
        <dbReference type="ARBA" id="ARBA00023277"/>
    </source>
</evidence>
<dbReference type="Proteomes" id="UP000247409">
    <property type="component" value="Unassembled WGS sequence"/>
</dbReference>
<dbReference type="PRINTS" id="PR01958">
    <property type="entry name" value="S17BPHPHTASE"/>
</dbReference>
<keyword evidence="8" id="KW-0119">Carbohydrate metabolism</keyword>
<dbReference type="GO" id="GO:0006000">
    <property type="term" value="P:fructose metabolic process"/>
    <property type="evidence" value="ECO:0007669"/>
    <property type="project" value="TreeGrafter"/>
</dbReference>
<dbReference type="Gene3D" id="3.30.540.10">
    <property type="entry name" value="Fructose-1,6-Bisphosphatase, subunit A, domain 1"/>
    <property type="match status" value="1"/>
</dbReference>
<evidence type="ECO:0000256" key="9">
    <source>
        <dbReference type="ARBA" id="ARBA00024331"/>
    </source>
</evidence>
<dbReference type="InterPro" id="IPR000146">
    <property type="entry name" value="FBPase_class-1"/>
</dbReference>
<dbReference type="GO" id="GO:0005737">
    <property type="term" value="C:cytoplasm"/>
    <property type="evidence" value="ECO:0007669"/>
    <property type="project" value="TreeGrafter"/>
</dbReference>
<dbReference type="InterPro" id="IPR033391">
    <property type="entry name" value="FBPase_N"/>
</dbReference>
<comment type="catalytic activity">
    <reaction evidence="1">
        <text>beta-D-fructose 1,6-bisphosphate + H2O = beta-D-fructose 6-phosphate + phosphate</text>
        <dbReference type="Rhea" id="RHEA:11064"/>
        <dbReference type="ChEBI" id="CHEBI:15377"/>
        <dbReference type="ChEBI" id="CHEBI:32966"/>
        <dbReference type="ChEBI" id="CHEBI:43474"/>
        <dbReference type="ChEBI" id="CHEBI:57634"/>
        <dbReference type="EC" id="3.1.3.11"/>
    </reaction>
</comment>
<accession>A0A2V3IM47</accession>
<evidence type="ECO:0000313" key="12">
    <source>
        <dbReference type="EMBL" id="PXF43154.1"/>
    </source>
</evidence>
<dbReference type="PIRSF" id="PIRSF000904">
    <property type="entry name" value="FBPtase_SBPase"/>
    <property type="match status" value="1"/>
</dbReference>
<dbReference type="Pfam" id="PF00316">
    <property type="entry name" value="FBPase"/>
    <property type="match status" value="1"/>
</dbReference>
<keyword evidence="13" id="KW-1185">Reference proteome</keyword>
<dbReference type="STRING" id="448386.A0A2V3IM47"/>
<gene>
    <name evidence="12" type="ORF">BWQ96_07098</name>
</gene>